<dbReference type="RefSeq" id="WP_014768133.1">
    <property type="nucleotide sequence ID" value="NC_018001.1"/>
</dbReference>
<evidence type="ECO:0000313" key="1">
    <source>
        <dbReference type="EMBL" id="AFL67243.1"/>
    </source>
</evidence>
<dbReference type="eggNOG" id="arCOG08881">
    <property type="taxonomic scope" value="Archaea"/>
</dbReference>
<name>I3XTG9_DESAM</name>
<dbReference type="GeneID" id="13061786"/>
<protein>
    <submittedName>
        <fullName evidence="1">Ribbon-helix-helix protein, copG family</fullName>
    </submittedName>
</protein>
<dbReference type="CDD" id="cd21631">
    <property type="entry name" value="RHH_CopG_NikR-like"/>
    <property type="match status" value="1"/>
</dbReference>
<keyword evidence="2" id="KW-1185">Reference proteome</keyword>
<dbReference type="AlphaFoldDB" id="I3XTG9"/>
<organism evidence="1 2">
    <name type="scientific">Desulfurococcus amylolyticus DSM 16532</name>
    <dbReference type="NCBI Taxonomy" id="768672"/>
    <lineage>
        <taxon>Archaea</taxon>
        <taxon>Thermoproteota</taxon>
        <taxon>Thermoprotei</taxon>
        <taxon>Desulfurococcales</taxon>
        <taxon>Desulfurococcaceae</taxon>
        <taxon>Desulfurococcus</taxon>
    </lineage>
</organism>
<sequence>MRKSRKTIGIDAEYIEALKEVSRRRGTSISGYMRQLIDEALKIESMGYYAPRALMERWVELILSKVGFVYMHVDILELEDLEEIERRGEILGSTIAELGVDSMKIIELLGLSSGVGISQGSSIILLPQSSRVKTKIFHLIKGLAKGSGLVISSSGSLVIISPPRKTII</sequence>
<dbReference type="KEGG" id="dfd:Desfe_1378"/>
<accession>I3XTG9</accession>
<dbReference type="HOGENOM" id="CLU_1590802_0_0_2"/>
<proteinExistence type="predicted"/>
<reference evidence="1 2" key="1">
    <citation type="journal article" date="2012" name="J. Bacteriol.">
        <title>Complete Genome Sequence of Desulfurococcus fermentans, a Hyperthermophilic Cellulolytic Crenarchaeon Isolated from a Freshwater Hot Spring in Kamchatka, Russia.</title>
        <authorList>
            <person name="Susanti D."/>
            <person name="Johnson E.F."/>
            <person name="Rodriguez J.R."/>
            <person name="Anderson I."/>
            <person name="Perevalova A.A."/>
            <person name="Kyrpides N."/>
            <person name="Lucas S."/>
            <person name="Han J."/>
            <person name="Lapidus A."/>
            <person name="Cheng J.F."/>
            <person name="Goodwin L."/>
            <person name="Pitluck S."/>
            <person name="Mavrommatis K."/>
            <person name="Peters L."/>
            <person name="Land M.L."/>
            <person name="Hauser L."/>
            <person name="Gopalan V."/>
            <person name="Chan P.P."/>
            <person name="Lowe T.M."/>
            <person name="Atomi H."/>
            <person name="Bonch-Osmolovskaya E.A."/>
            <person name="Woyke T."/>
            <person name="Mukhopadhyay B."/>
        </authorList>
    </citation>
    <scope>NUCLEOTIDE SEQUENCE [LARGE SCALE GENOMIC DNA]</scope>
    <source>
        <strain evidence="1 2">DSM 16532</strain>
    </source>
</reference>
<gene>
    <name evidence="1" type="ORF">Desfe_1378</name>
</gene>
<dbReference type="EMBL" id="CP003321">
    <property type="protein sequence ID" value="AFL67243.1"/>
    <property type="molecule type" value="Genomic_DNA"/>
</dbReference>
<dbReference type="OrthoDB" id="381371at2157"/>
<dbReference type="Proteomes" id="UP000006175">
    <property type="component" value="Chromosome"/>
</dbReference>
<evidence type="ECO:0000313" key="2">
    <source>
        <dbReference type="Proteomes" id="UP000006175"/>
    </source>
</evidence>